<evidence type="ECO:0000256" key="1">
    <source>
        <dbReference type="SAM" id="Phobius"/>
    </source>
</evidence>
<accession>A0A8B8C1Z7</accession>
<evidence type="ECO:0000256" key="2">
    <source>
        <dbReference type="SAM" id="SignalP"/>
    </source>
</evidence>
<feature type="chain" id="PRO_5034812226" evidence="2">
    <location>
        <begin position="29"/>
        <end position="560"/>
    </location>
</feature>
<feature type="signal peptide" evidence="2">
    <location>
        <begin position="1"/>
        <end position="28"/>
    </location>
</feature>
<proteinExistence type="predicted"/>
<dbReference type="GeneID" id="111114848"/>
<sequence>MWWPLLPSDRKRPLLLILQWLSLKTVEAAYVPNFGLVGCYRYKDNMDKFNSSKFVKISYNVGDNSKTRFLHCVQGCLKNNTQFRYAGLMKSESGYKCFCGENYNQTFAVDLNECLACPKCMKIYNTDYDIKPLLSIPGNGPKLVKIWNSSDEPFMNDVMRNPAIDWWNEKKLYHEPEYVKLLAMNRYGQNIWEMEFFTKNSKSAEACEWLMKENALNQSGTFNFDSSIHCNEIAGILEIKNGDKYYFVQKNIEDGGSIVTLATRNTNAQPIFQITNGYCCKNICCCSTKKNYTTSFHKLSSEDISTFTIIKTSSSKICKRCHSTDRIERGTLCHTRNSYNNGNCNGLNGKGGNVYSALEEQHKKEFPDEGEYICGLVLNCSRPSSEQCKIDIMRDKKIVTSINVKQQPCSPFLLDKCVWATKIIILNNCACKCDISVYRQKDNVLAVVDRLVVLGFYHKEEPKVSKWEFLNDFPSEEVLNIMRPHLEKVRHEGAVPVRNLSSRARTKQSANDERTSSRGIGIIGGCLLGFVILIIFISDILIIKVHLTALFRNLYSFCHR</sequence>
<keyword evidence="2" id="KW-0732">Signal</keyword>
<feature type="transmembrane region" description="Helical" evidence="1">
    <location>
        <begin position="519"/>
        <end position="543"/>
    </location>
</feature>
<keyword evidence="1" id="KW-0472">Membrane</keyword>
<protein>
    <submittedName>
        <fullName evidence="4">Uncharacterized protein LOC111114848 isoform X1</fullName>
    </submittedName>
</protein>
<keyword evidence="1" id="KW-0812">Transmembrane</keyword>
<dbReference type="OrthoDB" id="6206075at2759"/>
<dbReference type="RefSeq" id="XP_022309061.1">
    <property type="nucleotide sequence ID" value="XM_022453353.1"/>
</dbReference>
<dbReference type="AlphaFoldDB" id="A0A8B8C1Z7"/>
<evidence type="ECO:0000313" key="3">
    <source>
        <dbReference type="Proteomes" id="UP000694844"/>
    </source>
</evidence>
<reference evidence="4" key="1">
    <citation type="submission" date="2025-08" db="UniProtKB">
        <authorList>
            <consortium name="RefSeq"/>
        </authorList>
    </citation>
    <scope>IDENTIFICATION</scope>
    <source>
        <tissue evidence="4">Whole sample</tissue>
    </source>
</reference>
<gene>
    <name evidence="4" type="primary">LOC111114848</name>
</gene>
<dbReference type="Proteomes" id="UP000694844">
    <property type="component" value="Chromosome 9"/>
</dbReference>
<keyword evidence="1" id="KW-1133">Transmembrane helix</keyword>
<dbReference type="KEGG" id="cvn:111114848"/>
<keyword evidence="3" id="KW-1185">Reference proteome</keyword>
<organism evidence="3 4">
    <name type="scientific">Crassostrea virginica</name>
    <name type="common">Eastern oyster</name>
    <dbReference type="NCBI Taxonomy" id="6565"/>
    <lineage>
        <taxon>Eukaryota</taxon>
        <taxon>Metazoa</taxon>
        <taxon>Spiralia</taxon>
        <taxon>Lophotrochozoa</taxon>
        <taxon>Mollusca</taxon>
        <taxon>Bivalvia</taxon>
        <taxon>Autobranchia</taxon>
        <taxon>Pteriomorphia</taxon>
        <taxon>Ostreida</taxon>
        <taxon>Ostreoidea</taxon>
        <taxon>Ostreidae</taxon>
        <taxon>Crassostrea</taxon>
    </lineage>
</organism>
<name>A0A8B8C1Z7_CRAVI</name>
<evidence type="ECO:0000313" key="4">
    <source>
        <dbReference type="RefSeq" id="XP_022309061.1"/>
    </source>
</evidence>